<evidence type="ECO:0000256" key="7">
    <source>
        <dbReference type="ARBA" id="ARBA00023054"/>
    </source>
</evidence>
<dbReference type="RefSeq" id="XP_040724965.1">
    <property type="nucleotide sequence ID" value="XM_040872333.1"/>
</dbReference>
<dbReference type="Pfam" id="PF05859">
    <property type="entry name" value="Mis12"/>
    <property type="match status" value="1"/>
</dbReference>
<reference evidence="10 11" key="1">
    <citation type="submission" date="2016-07" db="EMBL/GenBank/DDBJ databases">
        <title>Pervasive Adenine N6-methylation of Active Genes in Fungi.</title>
        <authorList>
            <consortium name="DOE Joint Genome Institute"/>
            <person name="Mondo S.J."/>
            <person name="Dannebaum R.O."/>
            <person name="Kuo R.C."/>
            <person name="Labutti K."/>
            <person name="Haridas S."/>
            <person name="Kuo A."/>
            <person name="Salamov A."/>
            <person name="Ahrendt S.R."/>
            <person name="Lipzen A."/>
            <person name="Sullivan W."/>
            <person name="Andreopoulos W.B."/>
            <person name="Clum A."/>
            <person name="Lindquist E."/>
            <person name="Daum C."/>
            <person name="Ramamoorthy G.K."/>
            <person name="Gryganskyi A."/>
            <person name="Culley D."/>
            <person name="Magnuson J.K."/>
            <person name="James T.Y."/>
            <person name="O'Malley M.A."/>
            <person name="Stajich J.E."/>
            <person name="Spatafora J.W."/>
            <person name="Visel A."/>
            <person name="Grigoriev I.V."/>
        </authorList>
    </citation>
    <scope>NUCLEOTIDE SEQUENCE [LARGE SCALE GENOMIC DNA]</scope>
    <source>
        <strain evidence="10 11">12-1054</strain>
    </source>
</reference>
<comment type="caution">
    <text evidence="10">The sequence shown here is derived from an EMBL/GenBank/DDBJ whole genome shotgun (WGS) entry which is preliminary data.</text>
</comment>
<evidence type="ECO:0000256" key="4">
    <source>
        <dbReference type="ARBA" id="ARBA00022618"/>
    </source>
</evidence>
<protein>
    <submittedName>
        <fullName evidence="10">Mis12 protein-domain-containing protein</fullName>
    </submittedName>
</protein>
<keyword evidence="6" id="KW-0995">Kinetochore</keyword>
<keyword evidence="4" id="KW-0132">Cell division</keyword>
<keyword evidence="11" id="KW-1185">Reference proteome</keyword>
<dbReference type="GeneID" id="63788932"/>
<evidence type="ECO:0000256" key="3">
    <source>
        <dbReference type="ARBA" id="ARBA00022454"/>
    </source>
</evidence>
<organism evidence="10 11">
    <name type="scientific">Protomyces lactucae-debilis</name>
    <dbReference type="NCBI Taxonomy" id="2754530"/>
    <lineage>
        <taxon>Eukaryota</taxon>
        <taxon>Fungi</taxon>
        <taxon>Dikarya</taxon>
        <taxon>Ascomycota</taxon>
        <taxon>Taphrinomycotina</taxon>
        <taxon>Taphrinomycetes</taxon>
        <taxon>Taphrinales</taxon>
        <taxon>Protomycetaceae</taxon>
        <taxon>Protomyces</taxon>
    </lineage>
</organism>
<evidence type="ECO:0000313" key="11">
    <source>
        <dbReference type="Proteomes" id="UP000193685"/>
    </source>
</evidence>
<dbReference type="STRING" id="56484.A0A1Y2FCD7"/>
<proteinExistence type="inferred from homology"/>
<dbReference type="PANTHER" id="PTHR14527:SF2">
    <property type="entry name" value="PROTEIN MIS12 HOMOLOG"/>
    <property type="match status" value="1"/>
</dbReference>
<evidence type="ECO:0000256" key="1">
    <source>
        <dbReference type="ARBA" id="ARBA00004629"/>
    </source>
</evidence>
<dbReference type="OrthoDB" id="1884855at2759"/>
<evidence type="ECO:0000256" key="5">
    <source>
        <dbReference type="ARBA" id="ARBA00022776"/>
    </source>
</evidence>
<dbReference type="GO" id="GO:0000070">
    <property type="term" value="P:mitotic sister chromatid segregation"/>
    <property type="evidence" value="ECO:0007669"/>
    <property type="project" value="TreeGrafter"/>
</dbReference>
<keyword evidence="5" id="KW-0498">Mitosis</keyword>
<comment type="similarity">
    <text evidence="2">Belongs to the mis12 family.</text>
</comment>
<dbReference type="GO" id="GO:0051382">
    <property type="term" value="P:kinetochore assembly"/>
    <property type="evidence" value="ECO:0007669"/>
    <property type="project" value="TreeGrafter"/>
</dbReference>
<keyword evidence="7" id="KW-0175">Coiled coil</keyword>
<keyword evidence="8" id="KW-0131">Cell cycle</keyword>
<dbReference type="GO" id="GO:0000444">
    <property type="term" value="C:MIS12/MIND type complex"/>
    <property type="evidence" value="ECO:0007669"/>
    <property type="project" value="TreeGrafter"/>
</dbReference>
<comment type="subcellular location">
    <subcellularLocation>
        <location evidence="1">Chromosome</location>
        <location evidence="1">Centromere</location>
        <location evidence="1">Kinetochore</location>
    </subcellularLocation>
</comment>
<keyword evidence="3" id="KW-0158">Chromosome</keyword>
<dbReference type="PANTHER" id="PTHR14527">
    <property type="entry name" value="PROTEIN MIS12 HOMOLOG"/>
    <property type="match status" value="1"/>
</dbReference>
<dbReference type="InterPro" id="IPR008685">
    <property type="entry name" value="Centromere_Mis12"/>
</dbReference>
<accession>A0A1Y2FCD7</accession>
<dbReference type="AlphaFoldDB" id="A0A1Y2FCD7"/>
<gene>
    <name evidence="10" type="ORF">BCR37DRAFT_47839</name>
</gene>
<dbReference type="GO" id="GO:0005634">
    <property type="term" value="C:nucleus"/>
    <property type="evidence" value="ECO:0007669"/>
    <property type="project" value="InterPro"/>
</dbReference>
<evidence type="ECO:0000256" key="8">
    <source>
        <dbReference type="ARBA" id="ARBA00023306"/>
    </source>
</evidence>
<evidence type="ECO:0000256" key="2">
    <source>
        <dbReference type="ARBA" id="ARBA00008643"/>
    </source>
</evidence>
<keyword evidence="9" id="KW-0137">Centromere</keyword>
<evidence type="ECO:0000256" key="6">
    <source>
        <dbReference type="ARBA" id="ARBA00022838"/>
    </source>
</evidence>
<dbReference type="Proteomes" id="UP000193685">
    <property type="component" value="Unassembled WGS sequence"/>
</dbReference>
<evidence type="ECO:0000313" key="10">
    <source>
        <dbReference type="EMBL" id="ORY81589.1"/>
    </source>
</evidence>
<sequence length="257" mass="28460">MASFPEQEELISEHLTFAPLSLVDDIINTANALLYKAVNALEQLFQSLPPTVLPDEEAEAGIHKFETLLESSVDRNFDAMELYLLRNIVNIPQDVLPWIRLAHHEHAQFGAAAAGECAELDEELARTRKAYAASCKVKALLQRERAHLARKQALIQAHAQRLAFLHEKPVEYGVAPLQQSQDLVKDQAQALEKLLAETLALAEQVNVDLPVTERGKYLQKVLLETVKDGSFEKELAALGKIGSVDELQAAAELLKDA</sequence>
<dbReference type="EMBL" id="MCFI01000011">
    <property type="protein sequence ID" value="ORY81589.1"/>
    <property type="molecule type" value="Genomic_DNA"/>
</dbReference>
<name>A0A1Y2FCD7_PROLT</name>
<dbReference type="GO" id="GO:0051301">
    <property type="term" value="P:cell division"/>
    <property type="evidence" value="ECO:0007669"/>
    <property type="project" value="UniProtKB-KW"/>
</dbReference>
<evidence type="ECO:0000256" key="9">
    <source>
        <dbReference type="ARBA" id="ARBA00023328"/>
    </source>
</evidence>